<evidence type="ECO:0000313" key="3">
    <source>
        <dbReference type="Proteomes" id="UP000681967"/>
    </source>
</evidence>
<name>A0A8S2MUV7_9BILA</name>
<accession>A0A8S2MUV7</accession>
<sequence>NFDMTTNSVNPFDCLPDELIEYIFFTIIYSPPVEPYNHVNNIATSTFYFSHSLHEPYLRRTYKDLTSLELVCRRFYNLLRSSAFWLQKCHRDHVVIGNEQLAISTGIDFRRLYFSNPFHPDYNLLNLNSSNQDQLNQFWTPNVSWEETPVGSDLLYDEFGLVSSCYATSYAWGQYQRDNVQLLRKGEEKLVSINPVIEFTVCVAGRWDCSSICNLELCFSNGHEWKYQRSFSNGDCQWHRLVYRYVNYRQNEMPSHVSIILKGKDQRFWAGNYGTKFAQIKLRLALRQENETENREFEETMLNSQIPQVA</sequence>
<dbReference type="GO" id="GO:0061630">
    <property type="term" value="F:ubiquitin protein ligase activity"/>
    <property type="evidence" value="ECO:0007669"/>
    <property type="project" value="TreeGrafter"/>
</dbReference>
<organism evidence="2 3">
    <name type="scientific">Rotaria magnacalcarata</name>
    <dbReference type="NCBI Taxonomy" id="392030"/>
    <lineage>
        <taxon>Eukaryota</taxon>
        <taxon>Metazoa</taxon>
        <taxon>Spiralia</taxon>
        <taxon>Gnathifera</taxon>
        <taxon>Rotifera</taxon>
        <taxon>Eurotatoria</taxon>
        <taxon>Bdelloidea</taxon>
        <taxon>Philodinida</taxon>
        <taxon>Philodinidae</taxon>
        <taxon>Rotaria</taxon>
    </lineage>
</organism>
<dbReference type="GO" id="GO:0031146">
    <property type="term" value="P:SCF-dependent proteasomal ubiquitin-dependent protein catabolic process"/>
    <property type="evidence" value="ECO:0007669"/>
    <property type="project" value="TreeGrafter"/>
</dbReference>
<dbReference type="InterPro" id="IPR039752">
    <property type="entry name" value="F-box_only"/>
</dbReference>
<dbReference type="SMART" id="SM01198">
    <property type="entry name" value="FBA"/>
    <property type="match status" value="1"/>
</dbReference>
<evidence type="ECO:0000259" key="1">
    <source>
        <dbReference type="SMART" id="SM01198"/>
    </source>
</evidence>
<dbReference type="GO" id="GO:0019005">
    <property type="term" value="C:SCF ubiquitin ligase complex"/>
    <property type="evidence" value="ECO:0007669"/>
    <property type="project" value="TreeGrafter"/>
</dbReference>
<dbReference type="SUPFAM" id="SSF49785">
    <property type="entry name" value="Galactose-binding domain-like"/>
    <property type="match status" value="1"/>
</dbReference>
<proteinExistence type="predicted"/>
<feature type="non-terminal residue" evidence="2">
    <location>
        <position position="1"/>
    </location>
</feature>
<evidence type="ECO:0000313" key="2">
    <source>
        <dbReference type="EMBL" id="CAF3962459.1"/>
    </source>
</evidence>
<dbReference type="Gene3D" id="2.60.120.260">
    <property type="entry name" value="Galactose-binding domain-like"/>
    <property type="match status" value="1"/>
</dbReference>
<dbReference type="PANTHER" id="PTHR12125:SF5">
    <property type="entry name" value="F-BOX DOMAIN-CONTAINING PROTEIN"/>
    <property type="match status" value="1"/>
</dbReference>
<dbReference type="EMBL" id="CAJOBH010003696">
    <property type="protein sequence ID" value="CAF3962459.1"/>
    <property type="molecule type" value="Genomic_DNA"/>
</dbReference>
<dbReference type="SUPFAM" id="SSF81383">
    <property type="entry name" value="F-box domain"/>
    <property type="match status" value="1"/>
</dbReference>
<comment type="caution">
    <text evidence="2">The sequence shown here is derived from an EMBL/GenBank/DDBJ whole genome shotgun (WGS) entry which is preliminary data.</text>
</comment>
<dbReference type="PANTHER" id="PTHR12125">
    <property type="entry name" value="F-BOX ONLY PROTEIN 6-LIKE PROTEIN"/>
    <property type="match status" value="1"/>
</dbReference>
<protein>
    <recommendedName>
        <fullName evidence="1">FBA domain-containing protein</fullName>
    </recommendedName>
</protein>
<feature type="domain" description="FBA" evidence="1">
    <location>
        <begin position="109"/>
        <end position="286"/>
    </location>
</feature>
<dbReference type="GO" id="GO:0005737">
    <property type="term" value="C:cytoplasm"/>
    <property type="evidence" value="ECO:0007669"/>
    <property type="project" value="TreeGrafter"/>
</dbReference>
<dbReference type="Proteomes" id="UP000681967">
    <property type="component" value="Unassembled WGS sequence"/>
</dbReference>
<dbReference type="AlphaFoldDB" id="A0A8S2MUV7"/>
<gene>
    <name evidence="2" type="ORF">BYL167_LOCUS11621</name>
</gene>
<dbReference type="GO" id="GO:0036503">
    <property type="term" value="P:ERAD pathway"/>
    <property type="evidence" value="ECO:0007669"/>
    <property type="project" value="TreeGrafter"/>
</dbReference>
<dbReference type="InterPro" id="IPR007397">
    <property type="entry name" value="F-box-assoc_dom"/>
</dbReference>
<reference evidence="2" key="1">
    <citation type="submission" date="2021-02" db="EMBL/GenBank/DDBJ databases">
        <authorList>
            <person name="Nowell W R."/>
        </authorList>
    </citation>
    <scope>NUCLEOTIDE SEQUENCE</scope>
</reference>
<dbReference type="InterPro" id="IPR008979">
    <property type="entry name" value="Galactose-bd-like_sf"/>
</dbReference>
<dbReference type="GO" id="GO:0006516">
    <property type="term" value="P:glycoprotein catabolic process"/>
    <property type="evidence" value="ECO:0007669"/>
    <property type="project" value="TreeGrafter"/>
</dbReference>
<dbReference type="InterPro" id="IPR036047">
    <property type="entry name" value="F-box-like_dom_sf"/>
</dbReference>